<dbReference type="Proteomes" id="UP000024837">
    <property type="component" value="Unassembled WGS sequence"/>
</dbReference>
<evidence type="ECO:0000313" key="2">
    <source>
        <dbReference type="Proteomes" id="UP000024837"/>
    </source>
</evidence>
<organism evidence="1 2">
    <name type="scientific">Drechslerella stenobrocha 248</name>
    <dbReference type="NCBI Taxonomy" id="1043628"/>
    <lineage>
        <taxon>Eukaryota</taxon>
        <taxon>Fungi</taxon>
        <taxon>Dikarya</taxon>
        <taxon>Ascomycota</taxon>
        <taxon>Pezizomycotina</taxon>
        <taxon>Orbiliomycetes</taxon>
        <taxon>Orbiliales</taxon>
        <taxon>Orbiliaceae</taxon>
        <taxon>Drechslerella</taxon>
    </lineage>
</organism>
<gene>
    <name evidence="1" type="ORF">DRE_00207</name>
</gene>
<proteinExistence type="predicted"/>
<name>W7I9X1_9PEZI</name>
<reference evidence="1 2" key="1">
    <citation type="submission" date="2013-05" db="EMBL/GenBank/DDBJ databases">
        <title>Drechslerella stenobrocha genome reveals carnivorous origination and mechanical trapping mechanism of predatory fungi.</title>
        <authorList>
            <person name="Liu X."/>
            <person name="Zhang W."/>
            <person name="Liu K."/>
        </authorList>
    </citation>
    <scope>NUCLEOTIDE SEQUENCE [LARGE SCALE GENOMIC DNA]</scope>
    <source>
        <strain evidence="1 2">248</strain>
    </source>
</reference>
<accession>W7I9X1</accession>
<dbReference type="HOGENOM" id="CLU_924449_0_0_1"/>
<keyword evidence="2" id="KW-1185">Reference proteome</keyword>
<sequence>MATAPEPSGSKAWSLANQSIVDRINGCSIISQSIQAEFARLLTRPSDGQAVSIRHEIHLLMICVACLYHFDDLVDAFMHLTTGIQLRELPILLLQQLSYVLDARRALIPHAGDCDSDLRAGPGEHCGFGCACAGTAVESDTEKQAALRQARRNLGGFQYEIRCIERQMRRSAARPETNQNAPDYREAFRAIGRFSEQYRHCCTMLSRAKTCRASAAFVTQKESMLGKVYSVEARLAEALRLAVGNRQYHFVKRGERMRFLPAEECWKGEILAECLNRGEGQEDWLCFCHLKYENLRCSRSV</sequence>
<dbReference type="AlphaFoldDB" id="W7I9X1"/>
<evidence type="ECO:0000313" key="1">
    <source>
        <dbReference type="EMBL" id="EWC48902.1"/>
    </source>
</evidence>
<dbReference type="EMBL" id="KI966371">
    <property type="protein sequence ID" value="EWC48902.1"/>
    <property type="molecule type" value="Genomic_DNA"/>
</dbReference>
<protein>
    <submittedName>
        <fullName evidence="1">Uncharacterized protein</fullName>
    </submittedName>
</protein>